<evidence type="ECO:0000256" key="1">
    <source>
        <dbReference type="ARBA" id="ARBA00004651"/>
    </source>
</evidence>
<evidence type="ECO:0000259" key="16">
    <source>
        <dbReference type="PROSITE" id="PS51786"/>
    </source>
</evidence>
<evidence type="ECO:0000256" key="2">
    <source>
        <dbReference type="ARBA" id="ARBA00009579"/>
    </source>
</evidence>
<accession>A0A9E7MC32</accession>
<comment type="subunit">
    <text evidence="13">Homohexamer. Organized in a ring with a central cavity.</text>
</comment>
<dbReference type="InterPro" id="IPR000523">
    <property type="entry name" value="Mg_chelatse_chII-like_cat_dom"/>
</dbReference>
<dbReference type="InterPro" id="IPR027417">
    <property type="entry name" value="P-loop_NTPase"/>
</dbReference>
<evidence type="ECO:0000256" key="12">
    <source>
        <dbReference type="ARBA" id="ARBA00023136"/>
    </source>
</evidence>
<name>A0A9E7MC32_9EURY</name>
<dbReference type="EMBL" id="CP080572">
    <property type="protein sequence ID" value="USH00533.1"/>
    <property type="molecule type" value="Genomic_DNA"/>
</dbReference>
<dbReference type="GO" id="GO:0005886">
    <property type="term" value="C:plasma membrane"/>
    <property type="evidence" value="ECO:0007669"/>
    <property type="project" value="UniProtKB-SubCell"/>
</dbReference>
<keyword evidence="4" id="KW-1003">Cell membrane</keyword>
<feature type="active site" evidence="14">
    <location>
        <position position="563"/>
    </location>
</feature>
<dbReference type="PANTHER" id="PTHR10046">
    <property type="entry name" value="ATP DEPENDENT LON PROTEASE FAMILY MEMBER"/>
    <property type="match status" value="1"/>
</dbReference>
<dbReference type="KEGG" id="thei:K1720_03515"/>
<evidence type="ECO:0000313" key="18">
    <source>
        <dbReference type="Proteomes" id="UP001056425"/>
    </source>
</evidence>
<dbReference type="Pfam" id="PF00158">
    <property type="entry name" value="Sigma54_activat"/>
    <property type="match status" value="1"/>
</dbReference>
<dbReference type="InterPro" id="IPR014721">
    <property type="entry name" value="Ribsml_uS5_D2-typ_fold_subgr"/>
</dbReference>
<feature type="transmembrane region" description="Helical" evidence="15">
    <location>
        <begin position="128"/>
        <end position="146"/>
    </location>
</feature>
<dbReference type="InterPro" id="IPR004663">
    <property type="entry name" value="Lon_arc"/>
</dbReference>
<dbReference type="AlphaFoldDB" id="A0A9E7MC32"/>
<evidence type="ECO:0000256" key="15">
    <source>
        <dbReference type="SAM" id="Phobius"/>
    </source>
</evidence>
<sequence length="632" mass="69529">MSEEINKIKNERSYGEELDLGLEFQTTEEITVPEKLIDQVIGQEHAVEVIKTAAKQKRHVLLIGEPGTGKSMLGQAMAELLPTENLEDVLVFPNPEDENMPKIKTVPACQGRQIVERYRQKAKEQDNIKSYLLLFVLFVVMLAVLMDRSAQTLLFGVFVLIVSLMALSNMRLRNQALVPKLLIDNCGKRKAPFVDATGAHAGALLGDVRHDPFQSGGLGTPAHERVEPGMIHRANKGVLFIDEVATLSIKMQQSLLTAMQEKKMPITGQSELSSGAMVRTEPVPCDFILVAAGNLDTVDKMHPALRSRIRGYGYEVYMRTTMPDTIENRRKLVRFVAQEVVKDGKIPHFTKDAVEEIVREAQKRAGRKGHLTLRLRDLGGIIRAAGDIAIREGAKYVTREHIFKALQLAKPLEKQLADWYIERKKEYQVIKSEGGEIGRVNGLAVIGEQSGIVLPIEAAVAPAASKEEGKIIVTGKLGEIAKEAVQNVSAIIKRYKGEDISKYDIHVQFLQTYEGVEGDSASISVATAVISTLEEIPVKQNVAMTGSLSVRGEVLPVGGVTPKIEAAIEAGIKQVIIPKANEQDVFLSPDKAERIEIIPVETIDQVLQIALADSKKKEELISRIKGALPLHA</sequence>
<dbReference type="SUPFAM" id="SSF52540">
    <property type="entry name" value="P-loop containing nucleoside triphosphate hydrolases"/>
    <property type="match status" value="1"/>
</dbReference>
<evidence type="ECO:0000256" key="14">
    <source>
        <dbReference type="PROSITE-ProRule" id="PRU01122"/>
    </source>
</evidence>
<dbReference type="GO" id="GO:0006355">
    <property type="term" value="P:regulation of DNA-templated transcription"/>
    <property type="evidence" value="ECO:0007669"/>
    <property type="project" value="InterPro"/>
</dbReference>
<keyword evidence="6 15" id="KW-0812">Transmembrane</keyword>
<evidence type="ECO:0000313" key="17">
    <source>
        <dbReference type="EMBL" id="USH00533.1"/>
    </source>
</evidence>
<evidence type="ECO:0000256" key="6">
    <source>
        <dbReference type="ARBA" id="ARBA00022692"/>
    </source>
</evidence>
<keyword evidence="7" id="KW-0547">Nucleotide-binding</keyword>
<dbReference type="InterPro" id="IPR008269">
    <property type="entry name" value="Lon_proteolytic"/>
</dbReference>
<evidence type="ECO:0000256" key="11">
    <source>
        <dbReference type="ARBA" id="ARBA00022989"/>
    </source>
</evidence>
<organism evidence="17 18">
    <name type="scientific">Thermococcus argininiproducens</name>
    <dbReference type="NCBI Taxonomy" id="2866384"/>
    <lineage>
        <taxon>Archaea</taxon>
        <taxon>Methanobacteriati</taxon>
        <taxon>Methanobacteriota</taxon>
        <taxon>Thermococci</taxon>
        <taxon>Thermococcales</taxon>
        <taxon>Thermococcaceae</taxon>
        <taxon>Thermococcus</taxon>
    </lineage>
</organism>
<feature type="active site" evidence="14">
    <location>
        <position position="520"/>
    </location>
</feature>
<protein>
    <recommendedName>
        <fullName evidence="3">Archaeal Lon protease</fullName>
    </recommendedName>
</protein>
<dbReference type="PROSITE" id="PS51786">
    <property type="entry name" value="LON_PROTEOLYTIC"/>
    <property type="match status" value="1"/>
</dbReference>
<evidence type="ECO:0000256" key="7">
    <source>
        <dbReference type="ARBA" id="ARBA00022741"/>
    </source>
</evidence>
<evidence type="ECO:0000256" key="4">
    <source>
        <dbReference type="ARBA" id="ARBA00022475"/>
    </source>
</evidence>
<evidence type="ECO:0000256" key="8">
    <source>
        <dbReference type="ARBA" id="ARBA00022801"/>
    </source>
</evidence>
<dbReference type="Pfam" id="PF01078">
    <property type="entry name" value="Mg_chelatase"/>
    <property type="match status" value="1"/>
</dbReference>
<keyword evidence="11 15" id="KW-1133">Transmembrane helix</keyword>
<keyword evidence="18" id="KW-1185">Reference proteome</keyword>
<keyword evidence="8 14" id="KW-0378">Hydrolase</keyword>
<dbReference type="GO" id="GO:0004176">
    <property type="term" value="F:ATP-dependent peptidase activity"/>
    <property type="evidence" value="ECO:0007669"/>
    <property type="project" value="UniProtKB-UniRule"/>
</dbReference>
<comment type="subcellular location">
    <subcellularLocation>
        <location evidence="1">Cell membrane</location>
        <topology evidence="1">Multi-pass membrane protein</topology>
    </subcellularLocation>
</comment>
<dbReference type="Pfam" id="PF20436">
    <property type="entry name" value="LonB_AAA-LID"/>
    <property type="match status" value="1"/>
</dbReference>
<dbReference type="NCBIfam" id="TIGR00764">
    <property type="entry name" value="lon_rel"/>
    <property type="match status" value="1"/>
</dbReference>
<feature type="transmembrane region" description="Helical" evidence="15">
    <location>
        <begin position="152"/>
        <end position="170"/>
    </location>
</feature>
<dbReference type="Gene3D" id="3.40.50.300">
    <property type="entry name" value="P-loop containing nucleotide triphosphate hydrolases"/>
    <property type="match status" value="2"/>
</dbReference>
<dbReference type="GO" id="GO:0004252">
    <property type="term" value="F:serine-type endopeptidase activity"/>
    <property type="evidence" value="ECO:0007669"/>
    <property type="project" value="UniProtKB-UniRule"/>
</dbReference>
<proteinExistence type="inferred from homology"/>
<dbReference type="Pfam" id="PF05362">
    <property type="entry name" value="Lon_C"/>
    <property type="match status" value="1"/>
</dbReference>
<dbReference type="SMART" id="SM00382">
    <property type="entry name" value="AAA"/>
    <property type="match status" value="1"/>
</dbReference>
<evidence type="ECO:0000256" key="10">
    <source>
        <dbReference type="ARBA" id="ARBA00022840"/>
    </source>
</evidence>
<gene>
    <name evidence="17" type="primary">lonB</name>
    <name evidence="17" type="ORF">K1720_03515</name>
</gene>
<dbReference type="Proteomes" id="UP001056425">
    <property type="component" value="Chromosome"/>
</dbReference>
<dbReference type="GO" id="GO:0006508">
    <property type="term" value="P:proteolysis"/>
    <property type="evidence" value="ECO:0007669"/>
    <property type="project" value="UniProtKB-KW"/>
</dbReference>
<dbReference type="InterPro" id="IPR046843">
    <property type="entry name" value="LonB_AAA-LID"/>
</dbReference>
<keyword evidence="10" id="KW-0067">ATP-binding</keyword>
<dbReference type="Gene3D" id="3.30.230.10">
    <property type="match status" value="1"/>
</dbReference>
<evidence type="ECO:0000256" key="9">
    <source>
        <dbReference type="ARBA" id="ARBA00022825"/>
    </source>
</evidence>
<feature type="domain" description="Lon proteolytic" evidence="16">
    <location>
        <begin position="434"/>
        <end position="613"/>
    </location>
</feature>
<evidence type="ECO:0000256" key="3">
    <source>
        <dbReference type="ARBA" id="ARBA00022016"/>
    </source>
</evidence>
<dbReference type="GO" id="GO:0030163">
    <property type="term" value="P:protein catabolic process"/>
    <property type="evidence" value="ECO:0007669"/>
    <property type="project" value="InterPro"/>
</dbReference>
<evidence type="ECO:0000256" key="13">
    <source>
        <dbReference type="ARBA" id="ARBA00026070"/>
    </source>
</evidence>
<dbReference type="SUPFAM" id="SSF54211">
    <property type="entry name" value="Ribosomal protein S5 domain 2-like"/>
    <property type="match status" value="1"/>
</dbReference>
<dbReference type="InterPro" id="IPR020568">
    <property type="entry name" value="Ribosomal_Su5_D2-typ_SF"/>
</dbReference>
<dbReference type="PRINTS" id="PR00830">
    <property type="entry name" value="ENDOLAPTASE"/>
</dbReference>
<dbReference type="Gene3D" id="1.10.8.60">
    <property type="match status" value="1"/>
</dbReference>
<keyword evidence="5 14" id="KW-0645">Protease</keyword>
<dbReference type="GeneID" id="72777382"/>
<dbReference type="InterPro" id="IPR003593">
    <property type="entry name" value="AAA+_ATPase"/>
</dbReference>
<dbReference type="RefSeq" id="WP_251949978.1">
    <property type="nucleotide sequence ID" value="NZ_CP080572.1"/>
</dbReference>
<comment type="similarity">
    <text evidence="2">Belongs to the peptidase S16 family. Archaeal LonB subfamily.</text>
</comment>
<dbReference type="GO" id="GO:0005524">
    <property type="term" value="F:ATP binding"/>
    <property type="evidence" value="ECO:0007669"/>
    <property type="project" value="UniProtKB-KW"/>
</dbReference>
<evidence type="ECO:0000256" key="5">
    <source>
        <dbReference type="ARBA" id="ARBA00022670"/>
    </source>
</evidence>
<keyword evidence="9 14" id="KW-0720">Serine protease</keyword>
<dbReference type="InterPro" id="IPR027065">
    <property type="entry name" value="Lon_Prtase"/>
</dbReference>
<reference evidence="17 18" key="1">
    <citation type="submission" date="2021-08" db="EMBL/GenBank/DDBJ databases">
        <title>Thermococcus onnuriiensis IOH2.</title>
        <authorList>
            <person name="Park Y.-J."/>
        </authorList>
    </citation>
    <scope>NUCLEOTIDE SEQUENCE [LARGE SCALE GENOMIC DNA]</scope>
    <source>
        <strain evidence="17 18">IOH2</strain>
    </source>
</reference>
<dbReference type="InterPro" id="IPR002078">
    <property type="entry name" value="Sigma_54_int"/>
</dbReference>
<keyword evidence="12 15" id="KW-0472">Membrane</keyword>